<keyword evidence="2 5" id="KW-0547">Nucleotide-binding</keyword>
<protein>
    <submittedName>
        <fullName evidence="7">Thermosome subunit</fullName>
    </submittedName>
</protein>
<feature type="region of interest" description="Disordered" evidence="6">
    <location>
        <begin position="523"/>
        <end position="547"/>
    </location>
</feature>
<dbReference type="OrthoDB" id="9362at2157"/>
<evidence type="ECO:0000256" key="1">
    <source>
        <dbReference type="ARBA" id="ARBA00008020"/>
    </source>
</evidence>
<evidence type="ECO:0000256" key="6">
    <source>
        <dbReference type="SAM" id="MobiDB-lite"/>
    </source>
</evidence>
<dbReference type="GO" id="GO:0051082">
    <property type="term" value="F:unfolded protein binding"/>
    <property type="evidence" value="ECO:0007669"/>
    <property type="project" value="InterPro"/>
</dbReference>
<dbReference type="SUPFAM" id="SSF54849">
    <property type="entry name" value="GroEL-intermediate domain like"/>
    <property type="match status" value="1"/>
</dbReference>
<dbReference type="EMBL" id="CP019893">
    <property type="protein sequence ID" value="ARS91685.1"/>
    <property type="molecule type" value="Genomic_DNA"/>
</dbReference>
<evidence type="ECO:0000256" key="2">
    <source>
        <dbReference type="ARBA" id="ARBA00022741"/>
    </source>
</evidence>
<dbReference type="CDD" id="cd03343">
    <property type="entry name" value="cpn60"/>
    <property type="match status" value="1"/>
</dbReference>
<dbReference type="GO" id="GO:0140662">
    <property type="term" value="F:ATP-dependent protein folding chaperone"/>
    <property type="evidence" value="ECO:0007669"/>
    <property type="project" value="InterPro"/>
</dbReference>
<dbReference type="PROSITE" id="PS00751">
    <property type="entry name" value="TCP1_2"/>
    <property type="match status" value="1"/>
</dbReference>
<dbReference type="NCBIfam" id="NF041083">
    <property type="entry name" value="thermosome_beta"/>
    <property type="match status" value="1"/>
</dbReference>
<dbReference type="InterPro" id="IPR002194">
    <property type="entry name" value="Chaperonin_TCP-1_CS"/>
</dbReference>
<dbReference type="SUPFAM" id="SSF48592">
    <property type="entry name" value="GroEL equatorial domain-like"/>
    <property type="match status" value="1"/>
</dbReference>
<accession>A0A2Z2HZ17</accession>
<dbReference type="InterPro" id="IPR012714">
    <property type="entry name" value="Thermosome_arc"/>
</dbReference>
<feature type="region of interest" description="Disordered" evidence="6">
    <location>
        <begin position="1"/>
        <end position="21"/>
    </location>
</feature>
<name>A0A2Z2HZ17_9EURY</name>
<dbReference type="KEGG" id="naj:B1756_04885"/>
<dbReference type="InterPro" id="IPR027413">
    <property type="entry name" value="GROEL-like_equatorial_sf"/>
</dbReference>
<proteinExistence type="inferred from homology"/>
<dbReference type="InterPro" id="IPR053374">
    <property type="entry name" value="TCP-1_chaperonin"/>
</dbReference>
<dbReference type="InterPro" id="IPR017998">
    <property type="entry name" value="Chaperone_TCP-1"/>
</dbReference>
<dbReference type="InterPro" id="IPR027409">
    <property type="entry name" value="GroEL-like_apical_dom_sf"/>
</dbReference>
<dbReference type="InterPro" id="IPR027410">
    <property type="entry name" value="TCP-1-like_intermed_sf"/>
</dbReference>
<dbReference type="Gene3D" id="1.10.560.10">
    <property type="entry name" value="GroEL-like equatorial domain"/>
    <property type="match status" value="1"/>
</dbReference>
<sequence>MGNQPLIVLSDESQRTSGKDAQSMNIQAGKAVAESVRTTLGPKGMDKMLVDSTGNVVVTNDGVTLLSEMDIEHPAADMIVEVAETQEDEVGDGTTSAVVVSGELLSQAEELLDQDIHATTLAQGYRQAAEEAIEALEEIAIDVDADDDEILHKIAATAMTGKGAESARDLLAELVVDAVQSVADEDGIDTDNVSVEKVVGGSIENSELVEGVIVDKERVSENMPYFAEDASVAIIDGGLEVKETEIDAEVNVTDPDQLQQFLDQEEAQLREMAETLADVGADVVFVDGGIDDMAQHYLAQEGIIAVRRVKSSDQTQLARATGARPVSSVDDVTEDDLGFAGSVAQKEIAGDQRIFVEDVEDAKAVTLILRGGTEHVIDEVDRAIEDSLGVVRTTIEDGKVLAGGGAPEVELSLALRDYADSVGGREQLAVEAFADALEVIPRTLAENAGLDPIDSLVELRAAHDGGDTAAGLDAYTGDVIEMANEGVYEPLRIKTQAIESATEAAVMLLRIDDVIAAGDLAVADDDGDDEMPPGGGGMGGGMGGMGGGMGGMM</sequence>
<dbReference type="PROSITE" id="PS00750">
    <property type="entry name" value="TCP1_1"/>
    <property type="match status" value="1"/>
</dbReference>
<gene>
    <name evidence="7" type="ORF">B1756_04885</name>
</gene>
<evidence type="ECO:0000256" key="3">
    <source>
        <dbReference type="ARBA" id="ARBA00022840"/>
    </source>
</evidence>
<dbReference type="Gene3D" id="3.30.260.10">
    <property type="entry name" value="TCP-1-like chaperonin intermediate domain"/>
    <property type="match status" value="1"/>
</dbReference>
<dbReference type="PRINTS" id="PR00304">
    <property type="entry name" value="TCOMPLEXTCP1"/>
</dbReference>
<keyword evidence="8" id="KW-1185">Reference proteome</keyword>
<evidence type="ECO:0000313" key="7">
    <source>
        <dbReference type="EMBL" id="ARS91685.1"/>
    </source>
</evidence>
<dbReference type="InterPro" id="IPR054827">
    <property type="entry name" value="thermosome_alpha"/>
</dbReference>
<comment type="similarity">
    <text evidence="1 5">Belongs to the TCP-1 chaperonin family.</text>
</comment>
<dbReference type="Pfam" id="PF00118">
    <property type="entry name" value="Cpn60_TCP1"/>
    <property type="match status" value="1"/>
</dbReference>
<organism evidence="7 8">
    <name type="scientific">Natrarchaeobaculum aegyptiacum</name>
    <dbReference type="NCBI Taxonomy" id="745377"/>
    <lineage>
        <taxon>Archaea</taxon>
        <taxon>Methanobacteriati</taxon>
        <taxon>Methanobacteriota</taxon>
        <taxon>Stenosarchaea group</taxon>
        <taxon>Halobacteria</taxon>
        <taxon>Halobacteriales</taxon>
        <taxon>Natrialbaceae</taxon>
        <taxon>Natrarchaeobaculum</taxon>
    </lineage>
</organism>
<dbReference type="Proteomes" id="UP000250088">
    <property type="component" value="Chromosome"/>
</dbReference>
<dbReference type="GO" id="GO:0016887">
    <property type="term" value="F:ATP hydrolysis activity"/>
    <property type="evidence" value="ECO:0007669"/>
    <property type="project" value="InterPro"/>
</dbReference>
<evidence type="ECO:0000256" key="4">
    <source>
        <dbReference type="ARBA" id="ARBA00023186"/>
    </source>
</evidence>
<evidence type="ECO:0000313" key="8">
    <source>
        <dbReference type="Proteomes" id="UP000250088"/>
    </source>
</evidence>
<keyword evidence="3 5" id="KW-0067">ATP-binding</keyword>
<dbReference type="PANTHER" id="PTHR11353">
    <property type="entry name" value="CHAPERONIN"/>
    <property type="match status" value="1"/>
</dbReference>
<dbReference type="PROSITE" id="PS00995">
    <property type="entry name" value="TCP1_3"/>
    <property type="match status" value="1"/>
</dbReference>
<reference evidence="8" key="1">
    <citation type="submission" date="2017-02" db="EMBL/GenBank/DDBJ databases">
        <title>Natronthermophilus aegyptiacus gen. nov.,sp. nov., an aerobic, extremely halophilic alkalithermophilic archaeon isolated from the athalassohaline Wadi An Natrun, Egypt.</title>
        <authorList>
            <person name="Zhao B."/>
        </authorList>
    </citation>
    <scope>NUCLEOTIDE SEQUENCE [LARGE SCALE GENOMIC DNA]</scope>
    <source>
        <strain evidence="8">JW/NM-HA 15</strain>
    </source>
</reference>
<dbReference type="InterPro" id="IPR002423">
    <property type="entry name" value="Cpn60/GroEL/TCP-1"/>
</dbReference>
<dbReference type="GO" id="GO:0005524">
    <property type="term" value="F:ATP binding"/>
    <property type="evidence" value="ECO:0007669"/>
    <property type="project" value="UniProtKB-KW"/>
</dbReference>
<dbReference type="NCBIfam" id="TIGR02339">
    <property type="entry name" value="thermosome_arch"/>
    <property type="match status" value="1"/>
</dbReference>
<dbReference type="GeneID" id="32893388"/>
<evidence type="ECO:0000256" key="5">
    <source>
        <dbReference type="RuleBase" id="RU004187"/>
    </source>
</evidence>
<dbReference type="Gene3D" id="3.50.7.10">
    <property type="entry name" value="GroEL"/>
    <property type="match status" value="1"/>
</dbReference>
<feature type="compositionally biased region" description="Gly residues" evidence="6">
    <location>
        <begin position="533"/>
        <end position="547"/>
    </location>
</feature>
<dbReference type="SUPFAM" id="SSF52029">
    <property type="entry name" value="GroEL apical domain-like"/>
    <property type="match status" value="1"/>
</dbReference>
<dbReference type="NCBIfam" id="NF041082">
    <property type="entry name" value="thermosome_alpha"/>
    <property type="match status" value="1"/>
</dbReference>
<keyword evidence="4 5" id="KW-0143">Chaperone</keyword>
<dbReference type="RefSeq" id="WP_086890046.1">
    <property type="nucleotide sequence ID" value="NZ_CP019893.1"/>
</dbReference>
<dbReference type="AlphaFoldDB" id="A0A2Z2HZ17"/>